<dbReference type="eggNOG" id="COG4975">
    <property type="taxonomic scope" value="Bacteria"/>
</dbReference>
<dbReference type="GO" id="GO:0015144">
    <property type="term" value="F:carbohydrate transmembrane transporter activity"/>
    <property type="evidence" value="ECO:0007669"/>
    <property type="project" value="InterPro"/>
</dbReference>
<evidence type="ECO:0000256" key="2">
    <source>
        <dbReference type="ARBA" id="ARBA00004196"/>
    </source>
</evidence>
<organism evidence="9 10">
    <name type="scientific">Listeria grayi DSM 20601</name>
    <dbReference type="NCBI Taxonomy" id="525367"/>
    <lineage>
        <taxon>Bacteria</taxon>
        <taxon>Bacillati</taxon>
        <taxon>Bacillota</taxon>
        <taxon>Bacilli</taxon>
        <taxon>Bacillales</taxon>
        <taxon>Listeriaceae</taxon>
        <taxon>Listeria</taxon>
    </lineage>
</organism>
<reference evidence="9" key="1">
    <citation type="submission" date="2010-06" db="EMBL/GenBank/DDBJ databases">
        <authorList>
            <person name="Muzny D."/>
            <person name="Qin X."/>
            <person name="Buhay C."/>
            <person name="Dugan-Rocha S."/>
            <person name="Ding Y."/>
            <person name="Chen G."/>
            <person name="Hawes A."/>
            <person name="Holder M."/>
            <person name="Jhangiani S."/>
            <person name="Johnson A."/>
            <person name="Khan Z."/>
            <person name="Li Z."/>
            <person name="Liu W."/>
            <person name="Liu X."/>
            <person name="Perez L."/>
            <person name="Shen H."/>
            <person name="Wang Q."/>
            <person name="Watt J."/>
            <person name="Xi L."/>
            <person name="Xin Y."/>
            <person name="Zhou J."/>
            <person name="Deng J."/>
            <person name="Jiang H."/>
            <person name="Liu Y."/>
            <person name="Qu J."/>
            <person name="Song X.-Z."/>
            <person name="Zhang L."/>
            <person name="Villasana D."/>
            <person name="Johnson A."/>
            <person name="Liu J."/>
            <person name="Liyanage D."/>
            <person name="Lorensuhewa L."/>
            <person name="Robinson T."/>
            <person name="Song A."/>
            <person name="Song B.-B."/>
            <person name="Dinh H."/>
            <person name="Thornton R."/>
            <person name="Coyle M."/>
            <person name="Francisco L."/>
            <person name="Jackson L."/>
            <person name="Javaid M."/>
            <person name="Korchina V."/>
            <person name="Kovar C."/>
            <person name="Mata R."/>
            <person name="Mathew T."/>
            <person name="Ngo R."/>
            <person name="Nguyen L."/>
            <person name="Nguyen N."/>
            <person name="Okwuonu G."/>
            <person name="Ongeri F."/>
            <person name="Pham C."/>
            <person name="Simmons D."/>
            <person name="Wilczek-Boney K."/>
            <person name="Hale W."/>
            <person name="Jakkamsetti A."/>
            <person name="Pham P."/>
            <person name="Ruth R."/>
            <person name="San Lucas F."/>
            <person name="Warren J."/>
            <person name="Zhang J."/>
            <person name="Zhao Z."/>
            <person name="Zhou C."/>
            <person name="Zhu D."/>
            <person name="Lee S."/>
            <person name="Bess C."/>
            <person name="Blankenburg K."/>
            <person name="Forbes L."/>
            <person name="Fu Q."/>
            <person name="Gubbala S."/>
            <person name="Hirani K."/>
            <person name="Jayaseelan J.C."/>
            <person name="Lara F."/>
            <person name="Munidasa M."/>
            <person name="Palculict T."/>
            <person name="Patil S."/>
            <person name="Pu L.-L."/>
            <person name="Saada N."/>
            <person name="Tang L."/>
            <person name="Weissenberger G."/>
            <person name="Zhu Y."/>
            <person name="Hemphill L."/>
            <person name="Shang Y."/>
            <person name="Youmans B."/>
            <person name="Ayvaz T."/>
            <person name="Ross M."/>
            <person name="Santibanez J."/>
            <person name="Aqrawi P."/>
            <person name="Gross S."/>
            <person name="Joshi V."/>
            <person name="Fowler G."/>
            <person name="Nazareth L."/>
            <person name="Reid J."/>
            <person name="Worley K."/>
            <person name="Petrosino J."/>
            <person name="Highlander S."/>
            <person name="Gibbs R."/>
        </authorList>
    </citation>
    <scope>NUCLEOTIDE SEQUENCE [LARGE SCALE GENOMIC DNA]</scope>
    <source>
        <strain evidence="9">DSM 20601</strain>
    </source>
</reference>
<dbReference type="Gene3D" id="1.10.3730.20">
    <property type="match status" value="1"/>
</dbReference>
<evidence type="ECO:0000256" key="1">
    <source>
        <dbReference type="ARBA" id="ARBA00004127"/>
    </source>
</evidence>
<keyword evidence="4 9" id="KW-0762">Sugar transport</keyword>
<dbReference type="Pfam" id="PF06800">
    <property type="entry name" value="Sugar_transport"/>
    <property type="match status" value="1"/>
</dbReference>
<dbReference type="PANTHER" id="PTHR16119">
    <property type="entry name" value="TRANSMEMBRANE PROTEIN 144"/>
    <property type="match status" value="1"/>
</dbReference>
<dbReference type="STRING" id="525367.HMPREF0556_10163"/>
<dbReference type="GO" id="GO:0030313">
    <property type="term" value="C:cell envelope"/>
    <property type="evidence" value="ECO:0007669"/>
    <property type="project" value="UniProtKB-SubCell"/>
</dbReference>
<dbReference type="Proteomes" id="UP000010119">
    <property type="component" value="Unassembled WGS sequence"/>
</dbReference>
<name>D7UUN8_LISGR</name>
<feature type="transmembrane region" description="Helical" evidence="8">
    <location>
        <begin position="217"/>
        <end position="237"/>
    </location>
</feature>
<dbReference type="HOGENOM" id="CLU_076024_0_0_9"/>
<dbReference type="AlphaFoldDB" id="D7UUN8"/>
<dbReference type="PANTHER" id="PTHR16119:SF17">
    <property type="entry name" value="TRANSMEMBRANE PROTEIN 144"/>
    <property type="match status" value="1"/>
</dbReference>
<evidence type="ECO:0000313" key="9">
    <source>
        <dbReference type="EMBL" id="EFI84964.1"/>
    </source>
</evidence>
<evidence type="ECO:0000256" key="4">
    <source>
        <dbReference type="ARBA" id="ARBA00022597"/>
    </source>
</evidence>
<feature type="transmembrane region" description="Helical" evidence="8">
    <location>
        <begin position="44"/>
        <end position="62"/>
    </location>
</feature>
<dbReference type="GO" id="GO:0012505">
    <property type="term" value="C:endomembrane system"/>
    <property type="evidence" value="ECO:0007669"/>
    <property type="project" value="UniProtKB-SubCell"/>
</dbReference>
<feature type="transmembrane region" description="Helical" evidence="8">
    <location>
        <begin position="126"/>
        <end position="149"/>
    </location>
</feature>
<evidence type="ECO:0000256" key="8">
    <source>
        <dbReference type="SAM" id="Phobius"/>
    </source>
</evidence>
<keyword evidence="4 9" id="KW-0813">Transport</keyword>
<accession>D7UUN8</accession>
<feature type="transmembrane region" description="Helical" evidence="8">
    <location>
        <begin position="12"/>
        <end position="32"/>
    </location>
</feature>
<dbReference type="InterPro" id="IPR037185">
    <property type="entry name" value="EmrE-like"/>
</dbReference>
<dbReference type="CDD" id="cd23112">
    <property type="entry name" value="glucose_uptake_GlcU"/>
    <property type="match status" value="1"/>
</dbReference>
<keyword evidence="6 8" id="KW-1133">Transmembrane helix</keyword>
<feature type="transmembrane region" description="Helical" evidence="8">
    <location>
        <begin position="243"/>
        <end position="265"/>
    </location>
</feature>
<comment type="caution">
    <text evidence="9">The sequence shown here is derived from an EMBL/GenBank/DDBJ whole genome shotgun (WGS) entry which is preliminary data.</text>
</comment>
<keyword evidence="5 8" id="KW-0812">Transmembrane</keyword>
<dbReference type="InterPro" id="IPR010651">
    <property type="entry name" value="Sugar_transport"/>
</dbReference>
<comment type="subcellular location">
    <subcellularLocation>
        <location evidence="2">Cell envelope</location>
    </subcellularLocation>
    <subcellularLocation>
        <location evidence="1">Endomembrane system</location>
        <topology evidence="1">Multi-pass membrane protein</topology>
    </subcellularLocation>
</comment>
<dbReference type="SUPFAM" id="SSF103481">
    <property type="entry name" value="Multidrug resistance efflux transporter EmrE"/>
    <property type="match status" value="2"/>
</dbReference>
<proteinExistence type="inferred from homology"/>
<feature type="transmembrane region" description="Helical" evidence="8">
    <location>
        <begin position="161"/>
        <end position="183"/>
    </location>
</feature>
<feature type="transmembrane region" description="Helical" evidence="8">
    <location>
        <begin position="274"/>
        <end position="293"/>
    </location>
</feature>
<evidence type="ECO:0000256" key="3">
    <source>
        <dbReference type="ARBA" id="ARBA00006117"/>
    </source>
</evidence>
<feature type="transmembrane region" description="Helical" evidence="8">
    <location>
        <begin position="189"/>
        <end position="205"/>
    </location>
</feature>
<dbReference type="EMBL" id="ACCR02000002">
    <property type="protein sequence ID" value="EFI84964.1"/>
    <property type="molecule type" value="Genomic_DNA"/>
</dbReference>
<protein>
    <submittedName>
        <fullName evidence="9">Sugar transport protein</fullName>
    </submittedName>
</protein>
<keyword evidence="7 8" id="KW-0472">Membrane</keyword>
<dbReference type="GO" id="GO:0016020">
    <property type="term" value="C:membrane"/>
    <property type="evidence" value="ECO:0007669"/>
    <property type="project" value="InterPro"/>
</dbReference>
<sequence length="296" mass="31292">MNEATKTGGGNMLTIMIALIPALLWGCMPIVITKIGGTTRQQTMGITMGALLFALIALGFTAPSFSVGTLVIGFLTGCFWAVGQLFQLQSFKLIGVSKAMPISTGMQLVGTTLCGVILFHEWSETMQVVLGFTALALLIIGIFLTSYAEKKEDGADQLSKGLFVLAISSLGYISYVVIIQGFHINGWDAILPQAVGMVIGALLMTQKGVEKRFTGKTAWLMLPGFIWAAGNAAMLYANRLVGVATGFSLSQLGVVISTLGGIILLGEKKTKKEISFVIFGVILVVAGGIMIGITKQ</sequence>
<keyword evidence="10" id="KW-1185">Reference proteome</keyword>
<evidence type="ECO:0000313" key="10">
    <source>
        <dbReference type="Proteomes" id="UP000010119"/>
    </source>
</evidence>
<evidence type="ECO:0000256" key="7">
    <source>
        <dbReference type="ARBA" id="ARBA00023136"/>
    </source>
</evidence>
<evidence type="ECO:0000256" key="5">
    <source>
        <dbReference type="ARBA" id="ARBA00022692"/>
    </source>
</evidence>
<evidence type="ECO:0000256" key="6">
    <source>
        <dbReference type="ARBA" id="ARBA00022989"/>
    </source>
</evidence>
<comment type="similarity">
    <text evidence="3">Belongs to the GRP transporter (TC 2.A.7.5) family.</text>
</comment>
<gene>
    <name evidence="9" type="ORF">HMPREF0556_10163</name>
</gene>